<keyword evidence="2" id="KW-1185">Reference proteome</keyword>
<dbReference type="EMBL" id="CM056744">
    <property type="protein sequence ID" value="KAJ8665425.1"/>
    <property type="molecule type" value="Genomic_DNA"/>
</dbReference>
<name>A0ACC2N2M0_9HYME</name>
<evidence type="ECO:0000313" key="2">
    <source>
        <dbReference type="Proteomes" id="UP001239111"/>
    </source>
</evidence>
<sequence>ILKGNNFANLEFSALLHLPKLQELDVNSNVLGDNFTLSLSKETQLKRLKINKNRLTRIPDLSLAYLTHMAISHNMISKIDKTALIKYPELQSLDLSGNKISSIQTNSFVAPKLKNLNLNSNQIETVEADAFEKLASLQELRLNKNRLSTLKDFIKKLDKLHILEVNRNEIRSIEALTFAGMKSLEMLQLKRNKIKTLNDGAFWELSNLTELQLDFNQLRHVPKGALFGLHHLQVFSLSHNKISTIDPEAWEMCKEVVELDLSHNELNRIERSSLTSLGKLKKLRLDHNSIVYIAEGAFKDLVSLNELELKSNKLSYVVEDAIGIFVPLMQLKKLGMAHNQIKSINKNAFNGLSQVTELDLIGNNITSIQENAFSSMASTLTNLKLNTTSLFCDCGLQWLSIWLRTKRFSDTKAQCGYPHWLRGMSLTQLHHVNFTCDEFPKPRIIEEPESKLSIRGDSVKLRCRASSTADAPLSFMWKHDNVELRERSLQNDSEPSSADGVTIATSELLLSNVSNAHGGKYQCMVSNSYGTTYSAKAKISVLVYPWFTKVPQDIRVSAGSTARLECSADGHPTPQIAWQKDGGNDFPAARERRMHKMPTDDVLFIIDAKAADTGVYSCIAQNLAGVITVNATLTIL</sequence>
<reference evidence="1" key="1">
    <citation type="submission" date="2023-04" db="EMBL/GenBank/DDBJ databases">
        <title>A chromosome-level genome assembly of the parasitoid wasp Eretmocerus hayati.</title>
        <authorList>
            <person name="Zhong Y."/>
            <person name="Liu S."/>
            <person name="Liu Y."/>
        </authorList>
    </citation>
    <scope>NUCLEOTIDE SEQUENCE</scope>
    <source>
        <strain evidence="1">ZJU_SS_LIU_2023</strain>
    </source>
</reference>
<organism evidence="1 2">
    <name type="scientific">Eretmocerus hayati</name>
    <dbReference type="NCBI Taxonomy" id="131215"/>
    <lineage>
        <taxon>Eukaryota</taxon>
        <taxon>Metazoa</taxon>
        <taxon>Ecdysozoa</taxon>
        <taxon>Arthropoda</taxon>
        <taxon>Hexapoda</taxon>
        <taxon>Insecta</taxon>
        <taxon>Pterygota</taxon>
        <taxon>Neoptera</taxon>
        <taxon>Endopterygota</taxon>
        <taxon>Hymenoptera</taxon>
        <taxon>Apocrita</taxon>
        <taxon>Proctotrupomorpha</taxon>
        <taxon>Chalcidoidea</taxon>
        <taxon>Aphelinidae</taxon>
        <taxon>Aphelininae</taxon>
        <taxon>Eretmocerus</taxon>
    </lineage>
</organism>
<feature type="non-terminal residue" evidence="1">
    <location>
        <position position="636"/>
    </location>
</feature>
<comment type="caution">
    <text evidence="1">The sequence shown here is derived from an EMBL/GenBank/DDBJ whole genome shotgun (WGS) entry which is preliminary data.</text>
</comment>
<dbReference type="Proteomes" id="UP001239111">
    <property type="component" value="Chromosome 4"/>
</dbReference>
<protein>
    <submittedName>
        <fullName evidence="1">Uncharacterized protein</fullName>
    </submittedName>
</protein>
<proteinExistence type="predicted"/>
<accession>A0ACC2N2M0</accession>
<feature type="non-terminal residue" evidence="1">
    <location>
        <position position="1"/>
    </location>
</feature>
<evidence type="ECO:0000313" key="1">
    <source>
        <dbReference type="EMBL" id="KAJ8665425.1"/>
    </source>
</evidence>
<gene>
    <name evidence="1" type="ORF">QAD02_007087</name>
</gene>